<feature type="compositionally biased region" description="Low complexity" evidence="1">
    <location>
        <begin position="62"/>
        <end position="73"/>
    </location>
</feature>
<feature type="region of interest" description="Disordered" evidence="1">
    <location>
        <begin position="148"/>
        <end position="205"/>
    </location>
</feature>
<name>A0A6L2PRJ1_COPFO</name>
<evidence type="ECO:0000313" key="3">
    <source>
        <dbReference type="Proteomes" id="UP000502823"/>
    </source>
</evidence>
<dbReference type="Proteomes" id="UP000502823">
    <property type="component" value="Unassembled WGS sequence"/>
</dbReference>
<protein>
    <submittedName>
        <fullName evidence="2">Uncharacterized protein</fullName>
    </submittedName>
</protein>
<feature type="compositionally biased region" description="Low complexity" evidence="1">
    <location>
        <begin position="340"/>
        <end position="349"/>
    </location>
</feature>
<proteinExistence type="predicted"/>
<organism evidence="2 3">
    <name type="scientific">Coptotermes formosanus</name>
    <name type="common">Formosan subterranean termite</name>
    <dbReference type="NCBI Taxonomy" id="36987"/>
    <lineage>
        <taxon>Eukaryota</taxon>
        <taxon>Metazoa</taxon>
        <taxon>Ecdysozoa</taxon>
        <taxon>Arthropoda</taxon>
        <taxon>Hexapoda</taxon>
        <taxon>Insecta</taxon>
        <taxon>Pterygota</taxon>
        <taxon>Neoptera</taxon>
        <taxon>Polyneoptera</taxon>
        <taxon>Dictyoptera</taxon>
        <taxon>Blattodea</taxon>
        <taxon>Blattoidea</taxon>
        <taxon>Termitoidae</taxon>
        <taxon>Rhinotermitidae</taxon>
        <taxon>Coptotermes</taxon>
    </lineage>
</organism>
<feature type="compositionally biased region" description="Basic residues" evidence="1">
    <location>
        <begin position="188"/>
        <end position="200"/>
    </location>
</feature>
<keyword evidence="3" id="KW-1185">Reference proteome</keyword>
<comment type="caution">
    <text evidence="2">The sequence shown here is derived from an EMBL/GenBank/DDBJ whole genome shotgun (WGS) entry which is preliminary data.</text>
</comment>
<feature type="compositionally biased region" description="Basic and acidic residues" evidence="1">
    <location>
        <begin position="177"/>
        <end position="187"/>
    </location>
</feature>
<feature type="compositionally biased region" description="Polar residues" evidence="1">
    <location>
        <begin position="166"/>
        <end position="175"/>
    </location>
</feature>
<dbReference type="EMBL" id="BLKM01000416">
    <property type="protein sequence ID" value="GFG33198.1"/>
    <property type="molecule type" value="Genomic_DNA"/>
</dbReference>
<dbReference type="InParanoid" id="A0A6L2PRJ1"/>
<feature type="region of interest" description="Disordered" evidence="1">
    <location>
        <begin position="318"/>
        <end position="349"/>
    </location>
</feature>
<dbReference type="AlphaFoldDB" id="A0A6L2PRJ1"/>
<feature type="region of interest" description="Disordered" evidence="1">
    <location>
        <begin position="260"/>
        <end position="295"/>
    </location>
</feature>
<evidence type="ECO:0000313" key="2">
    <source>
        <dbReference type="EMBL" id="GFG33198.1"/>
    </source>
</evidence>
<feature type="region of interest" description="Disordered" evidence="1">
    <location>
        <begin position="114"/>
        <end position="135"/>
    </location>
</feature>
<reference evidence="3" key="1">
    <citation type="submission" date="2020-01" db="EMBL/GenBank/DDBJ databases">
        <title>Draft genome sequence of the Termite Coptotermes fromosanus.</title>
        <authorList>
            <person name="Itakura S."/>
            <person name="Yosikawa Y."/>
            <person name="Umezawa K."/>
        </authorList>
    </citation>
    <scope>NUCLEOTIDE SEQUENCE [LARGE SCALE GENOMIC DNA]</scope>
</reference>
<feature type="compositionally biased region" description="Basic residues" evidence="1">
    <location>
        <begin position="40"/>
        <end position="57"/>
    </location>
</feature>
<dbReference type="OrthoDB" id="6784637at2759"/>
<accession>A0A6L2PRJ1</accession>
<feature type="non-terminal residue" evidence="2">
    <location>
        <position position="1"/>
    </location>
</feature>
<feature type="compositionally biased region" description="Polar residues" evidence="1">
    <location>
        <begin position="318"/>
        <end position="333"/>
    </location>
</feature>
<sequence>KSTSKTFASSVSDFSSDDDQPLAKKMKVKPIENASSSRQLARKVIKRIVSKRMKPRMITRSQQHQQQQQQQQQQPPPPEKEPTETRLYTRPPRKTKEAAAIYMELLGRKLITPEADVDEDSLSIDSFPELPSARRIERRESEIKARAYKEKKEAQQSKEDAKGTVPQKSKLTAGSTIDKRKQIEGVKTKKLSVRNRRLPLQKREFSKNVGKIKPSLVPKNLNKKVSVTVKENVVSKKREITGVGLQMRPRKMTTRLQSVDNSLNKEKETEVESNNGKLRPSYVPRRSLRRGSREAAQEVIVQGSCDTIQQGMDDTIVPASNSAIPPAGTSSKNLNRKSKPVPSLSTSSSAMSIERNLCKSQENNLAVSEETFNDSDEEPLGKLALKHSTIKRHSNDVNLSRDIVAKQESEAVKVEAQIVNRKVSKTEGKALLLASDSTKKENMVTVKTEQVLKRTMVPVHKGNEKKVQQLSTGTSKAKAMELMEATETSNKEVPQRRNDDYANIWNTESLLRKSEVDRVTKGREELPHRKSDLINCKNKEKLLKIIDDGSIKNEEILQGKNEETSYTGNKELQFKNNDIFAKSKDISNRKSEE</sequence>
<feature type="non-terminal residue" evidence="2">
    <location>
        <position position="593"/>
    </location>
</feature>
<gene>
    <name evidence="2" type="ORF">Cfor_02504</name>
</gene>
<feature type="region of interest" description="Disordered" evidence="1">
    <location>
        <begin position="1"/>
        <end position="95"/>
    </location>
</feature>
<evidence type="ECO:0000256" key="1">
    <source>
        <dbReference type="SAM" id="MobiDB-lite"/>
    </source>
</evidence>
<feature type="compositionally biased region" description="Basic and acidic residues" evidence="1">
    <location>
        <begin position="148"/>
        <end position="162"/>
    </location>
</feature>